<proteinExistence type="predicted"/>
<dbReference type="Proteomes" id="UP001144978">
    <property type="component" value="Unassembled WGS sequence"/>
</dbReference>
<gene>
    <name evidence="1" type="ORF">NUW54_g7205</name>
</gene>
<keyword evidence="2" id="KW-1185">Reference proteome</keyword>
<dbReference type="EMBL" id="JANSHE010002039">
    <property type="protein sequence ID" value="KAJ2996753.1"/>
    <property type="molecule type" value="Genomic_DNA"/>
</dbReference>
<evidence type="ECO:0000313" key="2">
    <source>
        <dbReference type="Proteomes" id="UP001144978"/>
    </source>
</evidence>
<protein>
    <submittedName>
        <fullName evidence="1">Uncharacterized protein</fullName>
    </submittedName>
</protein>
<organism evidence="1 2">
    <name type="scientific">Trametes sanguinea</name>
    <dbReference type="NCBI Taxonomy" id="158606"/>
    <lineage>
        <taxon>Eukaryota</taxon>
        <taxon>Fungi</taxon>
        <taxon>Dikarya</taxon>
        <taxon>Basidiomycota</taxon>
        <taxon>Agaricomycotina</taxon>
        <taxon>Agaricomycetes</taxon>
        <taxon>Polyporales</taxon>
        <taxon>Polyporaceae</taxon>
        <taxon>Trametes</taxon>
    </lineage>
</organism>
<reference evidence="1" key="1">
    <citation type="submission" date="2022-08" db="EMBL/GenBank/DDBJ databases">
        <title>Genome Sequence of Pycnoporus sanguineus.</title>
        <authorList>
            <person name="Buettner E."/>
        </authorList>
    </citation>
    <scope>NUCLEOTIDE SEQUENCE</scope>
    <source>
        <strain evidence="1">CG-C14</strain>
    </source>
</reference>
<accession>A0ACC1PP00</accession>
<evidence type="ECO:0000313" key="1">
    <source>
        <dbReference type="EMBL" id="KAJ2996753.1"/>
    </source>
</evidence>
<sequence length="334" mass="36712">MSNLACTRCDNPSTTPYLPHPEAKFYAPGDICAILENTSTPVYLLLTGKPPPSRTASATNLSWGTARFAQWVRRTKAKNPASTNGTLTSVTSTELTTALPARPALIMERIPIAVNGPRKLPRVLKHFSIPISPHPLALPQFTHYHSTPRWPKGDTWLIALPFESEAEYLQRRWTDKTVPGGSYRLDEDDLAQLSHICNTRRTQWDDLCARDPGLRERSLLHYQAHVTKAINKKKRESQGGQKARRHSDALLPFSPISGGKQSTDIDVRAPGPSRPVVAGMPDACAKEDTTQRVKEGAPSIGSASSKARSILGIGEPILRAAKKLVPSSRPNERK</sequence>
<comment type="caution">
    <text evidence="1">The sequence shown here is derived from an EMBL/GenBank/DDBJ whole genome shotgun (WGS) entry which is preliminary data.</text>
</comment>
<name>A0ACC1PP00_9APHY</name>